<sequence>MQKTETSYQNLGLGSAVGSNGGLSPREMYVQIYCVLDGIKFRQLNPLGVQIPARPPPHAARRPHTYKWREDGRLGVQPRRKGVLAMHACPARLT</sequence>
<reference evidence="2 3" key="1">
    <citation type="submission" date="2017-11" db="EMBL/GenBank/DDBJ databases">
        <title>De novo assembly and phasing of dikaryotic genomes from two isolates of Puccinia coronata f. sp. avenae, the causal agent of oat crown rust.</title>
        <authorList>
            <person name="Miller M.E."/>
            <person name="Zhang Y."/>
            <person name="Omidvar V."/>
            <person name="Sperschneider J."/>
            <person name="Schwessinger B."/>
            <person name="Raley C."/>
            <person name="Palmer J.M."/>
            <person name="Garnica D."/>
            <person name="Upadhyaya N."/>
            <person name="Rathjen J."/>
            <person name="Taylor J.M."/>
            <person name="Park R.F."/>
            <person name="Dodds P.N."/>
            <person name="Hirsch C.D."/>
            <person name="Kianian S.F."/>
            <person name="Figueroa M."/>
        </authorList>
    </citation>
    <scope>NUCLEOTIDE SEQUENCE [LARGE SCALE GENOMIC DNA]</scope>
    <source>
        <strain evidence="2">12SD80</strain>
    </source>
</reference>
<dbReference type="Proteomes" id="UP000235392">
    <property type="component" value="Unassembled WGS sequence"/>
</dbReference>
<feature type="compositionally biased region" description="Polar residues" evidence="1">
    <location>
        <begin position="1"/>
        <end position="12"/>
    </location>
</feature>
<evidence type="ECO:0000313" key="2">
    <source>
        <dbReference type="EMBL" id="PLW05636.1"/>
    </source>
</evidence>
<organism evidence="2 3">
    <name type="scientific">Puccinia coronata f. sp. avenae</name>
    <dbReference type="NCBI Taxonomy" id="200324"/>
    <lineage>
        <taxon>Eukaryota</taxon>
        <taxon>Fungi</taxon>
        <taxon>Dikarya</taxon>
        <taxon>Basidiomycota</taxon>
        <taxon>Pucciniomycotina</taxon>
        <taxon>Pucciniomycetes</taxon>
        <taxon>Pucciniales</taxon>
        <taxon>Pucciniaceae</taxon>
        <taxon>Puccinia</taxon>
    </lineage>
</organism>
<name>A0A2N5RXB1_9BASI</name>
<proteinExistence type="predicted"/>
<comment type="caution">
    <text evidence="2">The sequence shown here is derived from an EMBL/GenBank/DDBJ whole genome shotgun (WGS) entry which is preliminary data.</text>
</comment>
<dbReference type="AlphaFoldDB" id="A0A2N5RXB1"/>
<protein>
    <submittedName>
        <fullName evidence="2">Uncharacterized protein</fullName>
    </submittedName>
</protein>
<gene>
    <name evidence="2" type="ORF">PCASD_26271</name>
</gene>
<feature type="region of interest" description="Disordered" evidence="1">
    <location>
        <begin position="1"/>
        <end position="22"/>
    </location>
</feature>
<dbReference type="EMBL" id="PGCI01001314">
    <property type="protein sequence ID" value="PLW05636.1"/>
    <property type="molecule type" value="Genomic_DNA"/>
</dbReference>
<evidence type="ECO:0000256" key="1">
    <source>
        <dbReference type="SAM" id="MobiDB-lite"/>
    </source>
</evidence>
<accession>A0A2N5RXB1</accession>
<evidence type="ECO:0000313" key="3">
    <source>
        <dbReference type="Proteomes" id="UP000235392"/>
    </source>
</evidence>